<dbReference type="PROSITE" id="PS00455">
    <property type="entry name" value="AMP_BINDING"/>
    <property type="match status" value="1"/>
</dbReference>
<dbReference type="InterPro" id="IPR050237">
    <property type="entry name" value="ATP-dep_AMP-bd_enzyme"/>
</dbReference>
<dbReference type="RefSeq" id="WP_209667481.1">
    <property type="nucleotide sequence ID" value="NZ_JAGGMS010000001.1"/>
</dbReference>
<dbReference type="Pfam" id="PF13193">
    <property type="entry name" value="AMP-binding_C"/>
    <property type="match status" value="1"/>
</dbReference>
<evidence type="ECO:0000259" key="1">
    <source>
        <dbReference type="Pfam" id="PF00501"/>
    </source>
</evidence>
<dbReference type="PANTHER" id="PTHR43767">
    <property type="entry name" value="LONG-CHAIN-FATTY-ACID--COA LIGASE"/>
    <property type="match status" value="1"/>
</dbReference>
<evidence type="ECO:0000313" key="4">
    <source>
        <dbReference type="Proteomes" id="UP000741013"/>
    </source>
</evidence>
<reference evidence="3 4" key="1">
    <citation type="submission" date="2021-03" db="EMBL/GenBank/DDBJ databases">
        <title>Sequencing the genomes of 1000 actinobacteria strains.</title>
        <authorList>
            <person name="Klenk H.-P."/>
        </authorList>
    </citation>
    <scope>NUCLEOTIDE SEQUENCE [LARGE SCALE GENOMIC DNA]</scope>
    <source>
        <strain evidence="3 4">DSM 45510</strain>
    </source>
</reference>
<comment type="caution">
    <text evidence="3">The sequence shown here is derived from an EMBL/GenBank/DDBJ whole genome shotgun (WGS) entry which is preliminary data.</text>
</comment>
<dbReference type="EMBL" id="JAGGMS010000001">
    <property type="protein sequence ID" value="MBP2184467.1"/>
    <property type="molecule type" value="Genomic_DNA"/>
</dbReference>
<dbReference type="InterPro" id="IPR000873">
    <property type="entry name" value="AMP-dep_synth/lig_dom"/>
</dbReference>
<dbReference type="Gene3D" id="3.40.50.12780">
    <property type="entry name" value="N-terminal domain of ligase-like"/>
    <property type="match status" value="1"/>
</dbReference>
<dbReference type="GO" id="GO:0016874">
    <property type="term" value="F:ligase activity"/>
    <property type="evidence" value="ECO:0007669"/>
    <property type="project" value="UniProtKB-KW"/>
</dbReference>
<keyword evidence="4" id="KW-1185">Reference proteome</keyword>
<keyword evidence="3" id="KW-0436">Ligase</keyword>
<accession>A0ABS4PYF0</accession>
<dbReference type="InterPro" id="IPR020845">
    <property type="entry name" value="AMP-binding_CS"/>
</dbReference>
<evidence type="ECO:0000259" key="2">
    <source>
        <dbReference type="Pfam" id="PF13193"/>
    </source>
</evidence>
<dbReference type="Gene3D" id="3.30.300.30">
    <property type="match status" value="1"/>
</dbReference>
<dbReference type="SUPFAM" id="SSF56801">
    <property type="entry name" value="Acetyl-CoA synthetase-like"/>
    <property type="match status" value="1"/>
</dbReference>
<protein>
    <submittedName>
        <fullName evidence="3">Crotonobetaine/carnitine-CoA ligase</fullName>
        <ecNumber evidence="3">6.2.1.-</ecNumber>
    </submittedName>
</protein>
<dbReference type="InterPro" id="IPR045851">
    <property type="entry name" value="AMP-bd_C_sf"/>
</dbReference>
<dbReference type="EC" id="6.2.1.-" evidence="3"/>
<evidence type="ECO:0000313" key="3">
    <source>
        <dbReference type="EMBL" id="MBP2184467.1"/>
    </source>
</evidence>
<dbReference type="PANTHER" id="PTHR43767:SF1">
    <property type="entry name" value="NONRIBOSOMAL PEPTIDE SYNTHASE PES1 (EUROFUNG)-RELATED"/>
    <property type="match status" value="1"/>
</dbReference>
<dbReference type="Pfam" id="PF00501">
    <property type="entry name" value="AMP-binding"/>
    <property type="match status" value="1"/>
</dbReference>
<dbReference type="Proteomes" id="UP000741013">
    <property type="component" value="Unassembled WGS sequence"/>
</dbReference>
<proteinExistence type="predicted"/>
<dbReference type="InterPro" id="IPR042099">
    <property type="entry name" value="ANL_N_sf"/>
</dbReference>
<organism evidence="3 4">
    <name type="scientific">Amycolatopsis magusensis</name>
    <dbReference type="NCBI Taxonomy" id="882444"/>
    <lineage>
        <taxon>Bacteria</taxon>
        <taxon>Bacillati</taxon>
        <taxon>Actinomycetota</taxon>
        <taxon>Actinomycetes</taxon>
        <taxon>Pseudonocardiales</taxon>
        <taxon>Pseudonocardiaceae</taxon>
        <taxon>Amycolatopsis</taxon>
    </lineage>
</organism>
<dbReference type="InterPro" id="IPR025110">
    <property type="entry name" value="AMP-bd_C"/>
</dbReference>
<gene>
    <name evidence="3" type="ORF">JOM49_005993</name>
</gene>
<feature type="domain" description="AMP-dependent synthetase/ligase" evidence="1">
    <location>
        <begin position="25"/>
        <end position="387"/>
    </location>
</feature>
<name>A0ABS4PYF0_9PSEU</name>
<feature type="domain" description="AMP-binding enzyme C-terminal" evidence="2">
    <location>
        <begin position="437"/>
        <end position="512"/>
    </location>
</feature>
<sequence>MSAGRHPWRRWPASHRTVQHILTGNADAAGGKLALTVGEQRFTARDLVDRAARTAATLRAHGAGPGDRVVVVSPNRAELIDLFHGSAWNGSVLVPLNPELRGDPLRHQLRLADPAIVLVDASTAAQVAAVAPAATRLVFDTPALDGPRDSGVGQQVWADAARFALAPEGIPAEAIGPETTAAVLFTSGTTGPAKGVVMPHGQFWWWSVIGCEQLALDADDVLYTALPLFHTNALTTPLQAFAAGGRAVIGPRFSVSAFWTRLEQAQATTTFILGAMSTMLWNRRPETFDRTRTSRLRRILGPGIAPAIKREFEDFFGVHVVEGFGMTEIGVPIYTPPGERTSGVAGIPHPDFEVALLGPGDVILDGPATGELAVRPRQPFQIADGYLGNPEATLEARRNLWFHTGDLVERDARGYYRWRDRLKDSIRRRGENISSYEIEAAFRVHPAVADAAAIAVPSPLGEDEVLVCLHLADGAEFDPAALLATASEHLPAYALPSYLRVVDAFPLTANGKVAKQVLREQGVTEDTWERG</sequence>